<keyword evidence="3 11" id="KW-0227">DNA damage</keyword>
<evidence type="ECO:0000256" key="10">
    <source>
        <dbReference type="ARBA" id="ARBA00023204"/>
    </source>
</evidence>
<dbReference type="SUPFAM" id="SSF52540">
    <property type="entry name" value="P-loop containing nucleoside triphosphate hydrolases"/>
    <property type="match status" value="1"/>
</dbReference>
<dbReference type="GO" id="GO:0005829">
    <property type="term" value="C:cytosol"/>
    <property type="evidence" value="ECO:0007669"/>
    <property type="project" value="TreeGrafter"/>
</dbReference>
<comment type="similarity">
    <text evidence="11 13">Belongs to the RecA family. RadA subfamily.</text>
</comment>
<dbReference type="CDD" id="cd01121">
    <property type="entry name" value="RadA_SMS_N"/>
    <property type="match status" value="1"/>
</dbReference>
<keyword evidence="10 11" id="KW-0234">DNA repair</keyword>
<sequence length="451" mass="49178">MSKTKYIVRCQACGCTAPKWLGRCPDCGEWNTMVEEPLEPDISFSSRRLAPSEQAQPITEIAVEKESRISTGLPELDRVLGGGVVPGSLVLIGGEPGIGKSTLLLQMANQLAGRIGRVLIVSGEESVRQISLRANRLGVLSPDLLLLSEVDVTMIDHQVRMLEPQLLVIDSIQTMFHPDIPSAPGSVSQVRECTHYLMRIAKSIHLPTFIVGHVTKEGSIAGPRVLEHMVDSVLYFEGDNYQSFRIIRAVKNRYGSTNEIGIFEMTDAGLIEVTNPSALFLSQRPENSSGSIVIATMEGTRPLLVELQALVTDSHLSMPRRMATGLDYNRLNLMVAVLDRRFGVRLGQEDIYVNVVGGVKVNEPAADLGIALAVASAHKDLVVSPDVIAIGEVGLAGEVRFVNQLEHRLKEAAKLGFRRAIIPDQELKNPGSLKLDLLRAKNLGQALDYLS</sequence>
<dbReference type="EMBL" id="PFNG01000120">
    <property type="protein sequence ID" value="PIZ39457.1"/>
    <property type="molecule type" value="Genomic_DNA"/>
</dbReference>
<dbReference type="Pfam" id="PF13481">
    <property type="entry name" value="AAA_25"/>
    <property type="match status" value="1"/>
</dbReference>
<accession>A0A2M7T8C6</accession>
<dbReference type="GO" id="GO:0016787">
    <property type="term" value="F:hydrolase activity"/>
    <property type="evidence" value="ECO:0007669"/>
    <property type="project" value="UniProtKB-KW"/>
</dbReference>
<dbReference type="Pfam" id="PF18073">
    <property type="entry name" value="Zn_ribbon_LapB"/>
    <property type="match status" value="1"/>
</dbReference>
<evidence type="ECO:0000256" key="12">
    <source>
        <dbReference type="NCBIfam" id="TIGR00416"/>
    </source>
</evidence>
<evidence type="ECO:0000256" key="9">
    <source>
        <dbReference type="ARBA" id="ARBA00023125"/>
    </source>
</evidence>
<dbReference type="HAMAP" id="MF_01498">
    <property type="entry name" value="RadA_bact"/>
    <property type="match status" value="1"/>
</dbReference>
<evidence type="ECO:0000313" key="15">
    <source>
        <dbReference type="EMBL" id="PIZ39457.1"/>
    </source>
</evidence>
<evidence type="ECO:0000256" key="7">
    <source>
        <dbReference type="ARBA" id="ARBA00022840"/>
    </source>
</evidence>
<dbReference type="AlphaFoldDB" id="A0A2M7T8C6"/>
<feature type="binding site" evidence="11">
    <location>
        <begin position="94"/>
        <end position="101"/>
    </location>
    <ligand>
        <name>ATP</name>
        <dbReference type="ChEBI" id="CHEBI:30616"/>
    </ligand>
</feature>
<dbReference type="GO" id="GO:0008270">
    <property type="term" value="F:zinc ion binding"/>
    <property type="evidence" value="ECO:0007669"/>
    <property type="project" value="UniProtKB-KW"/>
</dbReference>
<dbReference type="NCBIfam" id="TIGR00416">
    <property type="entry name" value="sms"/>
    <property type="match status" value="1"/>
</dbReference>
<dbReference type="Gene3D" id="3.30.230.10">
    <property type="match status" value="1"/>
</dbReference>
<feature type="region of interest" description="Lon-protease-like" evidence="11">
    <location>
        <begin position="350"/>
        <end position="451"/>
    </location>
</feature>
<dbReference type="Gene3D" id="3.40.50.300">
    <property type="entry name" value="P-loop containing nucleotide triphosphate hydrolases"/>
    <property type="match status" value="1"/>
</dbReference>
<dbReference type="GO" id="GO:0003684">
    <property type="term" value="F:damaged DNA binding"/>
    <property type="evidence" value="ECO:0007669"/>
    <property type="project" value="InterPro"/>
</dbReference>
<dbReference type="InterPro" id="IPR020568">
    <property type="entry name" value="Ribosomal_Su5_D2-typ_SF"/>
</dbReference>
<dbReference type="SMART" id="SM00382">
    <property type="entry name" value="AAA"/>
    <property type="match status" value="1"/>
</dbReference>
<reference evidence="16" key="1">
    <citation type="submission" date="2017-09" db="EMBL/GenBank/DDBJ databases">
        <title>Depth-based differentiation of microbial function through sediment-hosted aquifers and enrichment of novel symbionts in the deep terrestrial subsurface.</title>
        <authorList>
            <person name="Probst A.J."/>
            <person name="Ladd B."/>
            <person name="Jarett J.K."/>
            <person name="Geller-Mcgrath D.E."/>
            <person name="Sieber C.M.K."/>
            <person name="Emerson J.B."/>
            <person name="Anantharaman K."/>
            <person name="Thomas B.C."/>
            <person name="Malmstrom R."/>
            <person name="Stieglmeier M."/>
            <person name="Klingl A."/>
            <person name="Woyke T."/>
            <person name="Ryan C.M."/>
            <person name="Banfield J.F."/>
        </authorList>
    </citation>
    <scope>NUCLEOTIDE SEQUENCE [LARGE SCALE GENOMIC DNA]</scope>
</reference>
<evidence type="ECO:0000256" key="2">
    <source>
        <dbReference type="ARBA" id="ARBA00022741"/>
    </source>
</evidence>
<evidence type="ECO:0000256" key="5">
    <source>
        <dbReference type="ARBA" id="ARBA00022801"/>
    </source>
</evidence>
<keyword evidence="7 11" id="KW-0067">ATP-binding</keyword>
<dbReference type="InterPro" id="IPR041166">
    <property type="entry name" value="Rubredoxin_2"/>
</dbReference>
<comment type="function">
    <text evidence="11">Plays a role in repairing double-strand DNA breaks, probably involving stabilizing or processing branched DNA or blocked replication forks.</text>
</comment>
<dbReference type="InterPro" id="IPR004504">
    <property type="entry name" value="DNA_repair_RadA"/>
</dbReference>
<keyword evidence="8 11" id="KW-0346">Stress response</keyword>
<comment type="caution">
    <text evidence="15">The sequence shown here is derived from an EMBL/GenBank/DDBJ whole genome shotgun (WGS) entry which is preliminary data.</text>
</comment>
<dbReference type="Pfam" id="PF13541">
    <property type="entry name" value="ChlI"/>
    <property type="match status" value="1"/>
</dbReference>
<keyword evidence="2 11" id="KW-0547">Nucleotide-binding</keyword>
<evidence type="ECO:0000256" key="3">
    <source>
        <dbReference type="ARBA" id="ARBA00022763"/>
    </source>
</evidence>
<dbReference type="InterPro" id="IPR020588">
    <property type="entry name" value="RecA_ATP-bd"/>
</dbReference>
<comment type="domain">
    <text evidence="11">The middle region has homology to RecA with ATPase motifs including the RadA KNRFG motif, while the C-terminus is homologous to Lon protease.</text>
</comment>
<evidence type="ECO:0000256" key="11">
    <source>
        <dbReference type="HAMAP-Rule" id="MF_01498"/>
    </source>
</evidence>
<dbReference type="InterPro" id="IPR027417">
    <property type="entry name" value="P-loop_NTPase"/>
</dbReference>
<dbReference type="PROSITE" id="PS50162">
    <property type="entry name" value="RECA_2"/>
    <property type="match status" value="1"/>
</dbReference>
<keyword evidence="6 13" id="KW-0862">Zinc</keyword>
<evidence type="ECO:0000313" key="16">
    <source>
        <dbReference type="Proteomes" id="UP000230956"/>
    </source>
</evidence>
<keyword evidence="5" id="KW-0378">Hydrolase</keyword>
<evidence type="ECO:0000256" key="13">
    <source>
        <dbReference type="RuleBase" id="RU003555"/>
    </source>
</evidence>
<evidence type="ECO:0000256" key="6">
    <source>
        <dbReference type="ARBA" id="ARBA00022833"/>
    </source>
</evidence>
<comment type="function">
    <text evidence="13">DNA-dependent ATPase involved in processing of recombination intermediates, plays a role in repairing DNA breaks. Stimulates the branch migration of RecA-mediated strand transfer reactions, allowing the 3' invading strand to extend heteroduplex DNA faster. Binds ssDNA in the presence of ADP but not other nucleotides, has ATPase activity that is stimulated by ssDNA and various branched DNA structures, but inhibited by SSB. Does not have RecA's homology-searching function.</text>
</comment>
<keyword evidence="4 13" id="KW-0863">Zinc-finger</keyword>
<dbReference type="GO" id="GO:0000725">
    <property type="term" value="P:recombinational repair"/>
    <property type="evidence" value="ECO:0007669"/>
    <property type="project" value="UniProtKB-UniRule"/>
</dbReference>
<feature type="short sequence motif" description="RadA KNRFG motif" evidence="11">
    <location>
        <begin position="251"/>
        <end position="255"/>
    </location>
</feature>
<evidence type="ECO:0000256" key="4">
    <source>
        <dbReference type="ARBA" id="ARBA00022771"/>
    </source>
</evidence>
<dbReference type="Proteomes" id="UP000230956">
    <property type="component" value="Unassembled WGS sequence"/>
</dbReference>
<protein>
    <recommendedName>
        <fullName evidence="11 12">DNA repair protein RadA</fullName>
    </recommendedName>
</protein>
<name>A0A2M7T8C6_9ACTN</name>
<evidence type="ECO:0000259" key="14">
    <source>
        <dbReference type="PROSITE" id="PS50162"/>
    </source>
</evidence>
<dbReference type="GO" id="GO:0140664">
    <property type="term" value="F:ATP-dependent DNA damage sensor activity"/>
    <property type="evidence" value="ECO:0007669"/>
    <property type="project" value="InterPro"/>
</dbReference>
<evidence type="ECO:0000256" key="8">
    <source>
        <dbReference type="ARBA" id="ARBA00023016"/>
    </source>
</evidence>
<dbReference type="InterPro" id="IPR003593">
    <property type="entry name" value="AAA+_ATPase"/>
</dbReference>
<dbReference type="InterPro" id="IPR014721">
    <property type="entry name" value="Ribsml_uS5_D2-typ_fold_subgr"/>
</dbReference>
<organism evidence="15 16">
    <name type="scientific">Candidatus Aquicultor secundus</name>
    <dbReference type="NCBI Taxonomy" id="1973895"/>
    <lineage>
        <taxon>Bacteria</taxon>
        <taxon>Bacillati</taxon>
        <taxon>Actinomycetota</taxon>
        <taxon>Candidatus Aquicultoria</taxon>
        <taxon>Candidatus Aquicultorales</taxon>
        <taxon>Candidatus Aquicultoraceae</taxon>
        <taxon>Candidatus Aquicultor</taxon>
    </lineage>
</organism>
<dbReference type="PANTHER" id="PTHR32472">
    <property type="entry name" value="DNA REPAIR PROTEIN RADA"/>
    <property type="match status" value="1"/>
</dbReference>
<feature type="domain" description="RecA family profile 1" evidence="14">
    <location>
        <begin position="65"/>
        <end position="214"/>
    </location>
</feature>
<keyword evidence="9 11" id="KW-0238">DNA-binding</keyword>
<dbReference type="GO" id="GO:0005524">
    <property type="term" value="F:ATP binding"/>
    <property type="evidence" value="ECO:0007669"/>
    <property type="project" value="UniProtKB-UniRule"/>
</dbReference>
<proteinExistence type="inferred from homology"/>
<evidence type="ECO:0000256" key="1">
    <source>
        <dbReference type="ARBA" id="ARBA00022723"/>
    </source>
</evidence>
<dbReference type="PRINTS" id="PR01874">
    <property type="entry name" value="DNAREPAIRADA"/>
</dbReference>
<dbReference type="FunFam" id="3.40.50.300:FF:000050">
    <property type="entry name" value="DNA repair protein RadA"/>
    <property type="match status" value="1"/>
</dbReference>
<keyword evidence="1 11" id="KW-0479">Metal-binding</keyword>
<dbReference type="RefSeq" id="WP_286678827.1">
    <property type="nucleotide sequence ID" value="NZ_MNXI01000107.1"/>
</dbReference>
<dbReference type="PANTHER" id="PTHR32472:SF10">
    <property type="entry name" value="DNA REPAIR PROTEIN RADA-LIKE PROTEIN"/>
    <property type="match status" value="1"/>
</dbReference>
<gene>
    <name evidence="11" type="primary">radA</name>
    <name evidence="15" type="ORF">COY37_05010</name>
</gene>
<dbReference type="SUPFAM" id="SSF54211">
    <property type="entry name" value="Ribosomal protein S5 domain 2-like"/>
    <property type="match status" value="1"/>
</dbReference>